<dbReference type="PANTHER" id="PTHR32309">
    <property type="entry name" value="TYROSINE-PROTEIN KINASE"/>
    <property type="match status" value="1"/>
</dbReference>
<protein>
    <recommendedName>
        <fullName evidence="12">AAA domain-containing protein</fullName>
    </recommendedName>
</protein>
<dbReference type="eggNOG" id="COG0489">
    <property type="taxonomic scope" value="Bacteria"/>
</dbReference>
<dbReference type="EMBL" id="BBLT01000001">
    <property type="protein sequence ID" value="GAL83332.1"/>
    <property type="molecule type" value="Genomic_DNA"/>
</dbReference>
<comment type="subcellular location">
    <subcellularLocation>
        <location evidence="1">Cell membrane</location>
        <topology evidence="1">Multi-pass membrane protein</topology>
    </subcellularLocation>
</comment>
<dbReference type="Gene3D" id="3.40.50.300">
    <property type="entry name" value="P-loop containing nucleotide triphosphate hydrolases"/>
    <property type="match status" value="1"/>
</dbReference>
<feature type="transmembrane region" description="Helical" evidence="7">
    <location>
        <begin position="452"/>
        <end position="475"/>
    </location>
</feature>
<evidence type="ECO:0000256" key="7">
    <source>
        <dbReference type="SAM" id="Phobius"/>
    </source>
</evidence>
<evidence type="ECO:0000256" key="1">
    <source>
        <dbReference type="ARBA" id="ARBA00004651"/>
    </source>
</evidence>
<dbReference type="Pfam" id="PF02706">
    <property type="entry name" value="Wzz"/>
    <property type="match status" value="1"/>
</dbReference>
<dbReference type="Proteomes" id="UP000030185">
    <property type="component" value="Unassembled WGS sequence"/>
</dbReference>
<evidence type="ECO:0000256" key="5">
    <source>
        <dbReference type="ARBA" id="ARBA00023136"/>
    </source>
</evidence>
<gene>
    <name evidence="10" type="ORF">MYP_558</name>
</gene>
<evidence type="ECO:0000256" key="4">
    <source>
        <dbReference type="ARBA" id="ARBA00022989"/>
    </source>
</evidence>
<dbReference type="STRING" id="153721.MYP_558"/>
<keyword evidence="5 7" id="KW-0472">Membrane</keyword>
<sequence>MDFKLFLKVLLKRKWLILGITILSSMATFLLVSRAPKIYVSSAQLATGFTERNDEKNENAITIANKFNNLTEIINSPHCMSLVSYRLVLNDLRSDQPFGKVYKVKDEFTSEELTDIVKVYKGKYDSLDIIYGNDDRELNAIQVLKTLGYEYQTLMDNFTVTRVPNSDFIEVKFSSTNPKLSAYAVNVLCDEVSRYYGFIKNQKSESSLNYYSKILVEKKAELDSKIDSLNKFKEMHAVTNYGLETQSKLDQVARLELSKDEEYKKIQALKRALTLIKKELNKGGIDDSEVSSGSSNSKIYDLKGKISDLNNRYVVSGQTNKVLRDSLNYLRNQLENQISRSLNENTGGSISNAGIDLMEKKINTEIELEIATENLSSIESSIISLRGNLSNFATKETAISRLELAVSVAKEEYLRILDKFNAAKNTSSNAGNIRQSELGLPANAPQPTNKSLLTILAGVISFTFCIVFVFVLEYLDVSVKTPSNFVNLTNFFLLGSLQKINTKKGNLLTAIDASNSNIGFRNQLRKVRFQMEQSKAKVFLFVSTQKGQGKSFTLLALANTLSLNNKKILIIDSNLKGNNITKALSTKINIEQYLNLDDTNSNKDLAKCGFNLITKTDINGVDLIASKNTLSSPSEFFGGRNFAEFLNMAKEKYDFVLLEASDLNEYSDAYEFAIYTDKVIGVISADSEIKNVDRRSFEFLSGLNEKFAGFVLNRVESDHIIL</sequence>
<name>A0A098LA89_9BACT</name>
<feature type="domain" description="Polysaccharide chain length determinant N-terminal" evidence="8">
    <location>
        <begin position="2"/>
        <end position="83"/>
    </location>
</feature>
<dbReference type="Pfam" id="PF13614">
    <property type="entry name" value="AAA_31"/>
    <property type="match status" value="1"/>
</dbReference>
<reference evidence="10 11" key="1">
    <citation type="submission" date="2014-09" db="EMBL/GenBank/DDBJ databases">
        <title>Sporocytophaga myxococcoides PG-01 genome sequencing.</title>
        <authorList>
            <person name="Liu L."/>
            <person name="Gao P.J."/>
            <person name="Chen G.J."/>
            <person name="Wang L.S."/>
        </authorList>
    </citation>
    <scope>NUCLEOTIDE SEQUENCE [LARGE SCALE GENOMIC DNA]</scope>
    <source>
        <strain evidence="10 11">PG-01</strain>
    </source>
</reference>
<comment type="caution">
    <text evidence="10">The sequence shown here is derived from an EMBL/GenBank/DDBJ whole genome shotgun (WGS) entry which is preliminary data.</text>
</comment>
<proteinExistence type="predicted"/>
<dbReference type="PANTHER" id="PTHR32309:SF31">
    <property type="entry name" value="CAPSULAR EXOPOLYSACCHARIDE FAMILY"/>
    <property type="match status" value="1"/>
</dbReference>
<dbReference type="InterPro" id="IPR050445">
    <property type="entry name" value="Bact_polysacc_biosynth/exp"/>
</dbReference>
<dbReference type="eggNOG" id="COG3206">
    <property type="taxonomic scope" value="Bacteria"/>
</dbReference>
<keyword evidence="2" id="KW-1003">Cell membrane</keyword>
<dbReference type="InterPro" id="IPR027417">
    <property type="entry name" value="P-loop_NTPase"/>
</dbReference>
<dbReference type="OrthoDB" id="972983at2"/>
<keyword evidence="3 7" id="KW-0812">Transmembrane</keyword>
<keyword evidence="4 7" id="KW-1133">Transmembrane helix</keyword>
<keyword evidence="6" id="KW-0175">Coiled coil</keyword>
<dbReference type="InterPro" id="IPR003856">
    <property type="entry name" value="LPS_length_determ_N"/>
</dbReference>
<feature type="transmembrane region" description="Helical" evidence="7">
    <location>
        <begin position="15"/>
        <end position="32"/>
    </location>
</feature>
<feature type="coiled-coil region" evidence="6">
    <location>
        <begin position="252"/>
        <end position="279"/>
    </location>
</feature>
<dbReference type="AlphaFoldDB" id="A0A098LA89"/>
<evidence type="ECO:0000313" key="11">
    <source>
        <dbReference type="Proteomes" id="UP000030185"/>
    </source>
</evidence>
<dbReference type="RefSeq" id="WP_045458025.1">
    <property type="nucleotide sequence ID" value="NZ_BBLT01000001.1"/>
</dbReference>
<dbReference type="GO" id="GO:0005886">
    <property type="term" value="C:plasma membrane"/>
    <property type="evidence" value="ECO:0007669"/>
    <property type="project" value="UniProtKB-SubCell"/>
</dbReference>
<dbReference type="InterPro" id="IPR025669">
    <property type="entry name" value="AAA_dom"/>
</dbReference>
<dbReference type="SUPFAM" id="SSF52540">
    <property type="entry name" value="P-loop containing nucleoside triphosphate hydrolases"/>
    <property type="match status" value="1"/>
</dbReference>
<evidence type="ECO:0000256" key="2">
    <source>
        <dbReference type="ARBA" id="ARBA00022475"/>
    </source>
</evidence>
<feature type="domain" description="AAA" evidence="9">
    <location>
        <begin position="542"/>
        <end position="661"/>
    </location>
</feature>
<accession>A0A098LA89</accession>
<evidence type="ECO:0000313" key="10">
    <source>
        <dbReference type="EMBL" id="GAL83332.1"/>
    </source>
</evidence>
<evidence type="ECO:0000259" key="8">
    <source>
        <dbReference type="Pfam" id="PF02706"/>
    </source>
</evidence>
<evidence type="ECO:0000256" key="3">
    <source>
        <dbReference type="ARBA" id="ARBA00022692"/>
    </source>
</evidence>
<evidence type="ECO:0000259" key="9">
    <source>
        <dbReference type="Pfam" id="PF13614"/>
    </source>
</evidence>
<evidence type="ECO:0008006" key="12">
    <source>
        <dbReference type="Google" id="ProtNLM"/>
    </source>
</evidence>
<evidence type="ECO:0000256" key="6">
    <source>
        <dbReference type="SAM" id="Coils"/>
    </source>
</evidence>
<keyword evidence="11" id="KW-1185">Reference proteome</keyword>
<organism evidence="10 11">
    <name type="scientific">Sporocytophaga myxococcoides</name>
    <dbReference type="NCBI Taxonomy" id="153721"/>
    <lineage>
        <taxon>Bacteria</taxon>
        <taxon>Pseudomonadati</taxon>
        <taxon>Bacteroidota</taxon>
        <taxon>Cytophagia</taxon>
        <taxon>Cytophagales</taxon>
        <taxon>Cytophagaceae</taxon>
        <taxon>Sporocytophaga</taxon>
    </lineage>
</organism>